<dbReference type="EMBL" id="PGOL01018018">
    <property type="protein sequence ID" value="PKI30952.1"/>
    <property type="molecule type" value="Genomic_DNA"/>
</dbReference>
<evidence type="ECO:0000313" key="2">
    <source>
        <dbReference type="Proteomes" id="UP000233551"/>
    </source>
</evidence>
<name>A0A2I0HGZ9_PUNGR</name>
<protein>
    <submittedName>
        <fullName evidence="1">Uncharacterized protein</fullName>
    </submittedName>
</protein>
<reference evidence="1 2" key="1">
    <citation type="submission" date="2017-11" db="EMBL/GenBank/DDBJ databases">
        <title>De-novo sequencing of pomegranate (Punica granatum L.) genome.</title>
        <authorList>
            <person name="Akparov Z."/>
            <person name="Amiraslanov A."/>
            <person name="Hajiyeva S."/>
            <person name="Abbasov M."/>
            <person name="Kaur K."/>
            <person name="Hamwieh A."/>
            <person name="Solovyev V."/>
            <person name="Salamov A."/>
            <person name="Braich B."/>
            <person name="Kosarev P."/>
            <person name="Mahmoud A."/>
            <person name="Hajiyev E."/>
            <person name="Babayeva S."/>
            <person name="Izzatullayeva V."/>
            <person name="Mammadov A."/>
            <person name="Mammadov A."/>
            <person name="Sharifova S."/>
            <person name="Ojaghi J."/>
            <person name="Eynullazada K."/>
            <person name="Bayramov B."/>
            <person name="Abdulazimova A."/>
            <person name="Shahmuradov I."/>
        </authorList>
    </citation>
    <scope>NUCLEOTIDE SEQUENCE [LARGE SCALE GENOMIC DNA]</scope>
    <source>
        <strain evidence="2">cv. AG2017</strain>
        <tissue evidence="1">Leaf</tissue>
    </source>
</reference>
<evidence type="ECO:0000313" key="1">
    <source>
        <dbReference type="EMBL" id="PKI30952.1"/>
    </source>
</evidence>
<accession>A0A2I0HGZ9</accession>
<feature type="non-terminal residue" evidence="1">
    <location>
        <position position="11"/>
    </location>
</feature>
<sequence>MGSLHRGDSKQ</sequence>
<keyword evidence="2" id="KW-1185">Reference proteome</keyword>
<organism evidence="1 2">
    <name type="scientific">Punica granatum</name>
    <name type="common">Pomegranate</name>
    <dbReference type="NCBI Taxonomy" id="22663"/>
    <lineage>
        <taxon>Eukaryota</taxon>
        <taxon>Viridiplantae</taxon>
        <taxon>Streptophyta</taxon>
        <taxon>Embryophyta</taxon>
        <taxon>Tracheophyta</taxon>
        <taxon>Spermatophyta</taxon>
        <taxon>Magnoliopsida</taxon>
        <taxon>eudicotyledons</taxon>
        <taxon>Gunneridae</taxon>
        <taxon>Pentapetalae</taxon>
        <taxon>rosids</taxon>
        <taxon>malvids</taxon>
        <taxon>Myrtales</taxon>
        <taxon>Lythraceae</taxon>
        <taxon>Punica</taxon>
    </lineage>
</organism>
<dbReference type="Proteomes" id="UP000233551">
    <property type="component" value="Unassembled WGS sequence"/>
</dbReference>
<proteinExistence type="predicted"/>
<gene>
    <name evidence="1" type="ORF">CRG98_048657</name>
</gene>
<comment type="caution">
    <text evidence="1">The sequence shown here is derived from an EMBL/GenBank/DDBJ whole genome shotgun (WGS) entry which is preliminary data.</text>
</comment>